<dbReference type="SUPFAM" id="SSF160424">
    <property type="entry name" value="BH3703-like"/>
    <property type="match status" value="1"/>
</dbReference>
<dbReference type="InterPro" id="IPR006728">
    <property type="entry name" value="YezG-like"/>
</dbReference>
<name>A0ABS2SNE9_9BACI</name>
<accession>A0ABS2SNE9</accession>
<dbReference type="Proteomes" id="UP001179280">
    <property type="component" value="Unassembled WGS sequence"/>
</dbReference>
<protein>
    <submittedName>
        <fullName evidence="1">Uncharacterized protein (TIGR01741 family)</fullName>
    </submittedName>
</protein>
<comment type="caution">
    <text evidence="1">The sequence shown here is derived from an EMBL/GenBank/DDBJ whole genome shotgun (WGS) entry which is preliminary data.</text>
</comment>
<dbReference type="Pfam" id="PF04634">
    <property type="entry name" value="YezG-like"/>
    <property type="match status" value="1"/>
</dbReference>
<dbReference type="NCBIfam" id="TIGR01741">
    <property type="entry name" value="staph_tand_hypo"/>
    <property type="match status" value="1"/>
</dbReference>
<evidence type="ECO:0000313" key="1">
    <source>
        <dbReference type="EMBL" id="MBM7837049.1"/>
    </source>
</evidence>
<dbReference type="Gene3D" id="3.30.500.20">
    <property type="entry name" value="BH3703-like domains"/>
    <property type="match status" value="1"/>
</dbReference>
<organism evidence="1 2">
    <name type="scientific">Shouchella xiaoxiensis</name>
    <dbReference type="NCBI Taxonomy" id="766895"/>
    <lineage>
        <taxon>Bacteria</taxon>
        <taxon>Bacillati</taxon>
        <taxon>Bacillota</taxon>
        <taxon>Bacilli</taxon>
        <taxon>Bacillales</taxon>
        <taxon>Bacillaceae</taxon>
        <taxon>Shouchella</taxon>
    </lineage>
</organism>
<sequence>MSYEMELNKLYEELAQRLNEIIPNEWNEIFFNGEVTSQEGAVYFFFKTKLHKDEPVFSHYIPKIYHVDKKQYYRELQEIIVVTKKLRQIFIDNDQEPWFSVTFLLKEDGRLNVHFDYINWAVSDYGPSSRIKYFEYKYVKRKTDSKDNIELMESMKEYEAENKLK</sequence>
<reference evidence="1" key="1">
    <citation type="submission" date="2021-01" db="EMBL/GenBank/DDBJ databases">
        <title>Genomic Encyclopedia of Type Strains, Phase IV (KMG-IV): sequencing the most valuable type-strain genomes for metagenomic binning, comparative biology and taxonomic classification.</title>
        <authorList>
            <person name="Goeker M."/>
        </authorList>
    </citation>
    <scope>NUCLEOTIDE SEQUENCE</scope>
    <source>
        <strain evidence="1">DSM 21943</strain>
    </source>
</reference>
<proteinExistence type="predicted"/>
<dbReference type="EMBL" id="JAFBCV010000001">
    <property type="protein sequence ID" value="MBM7837049.1"/>
    <property type="molecule type" value="Genomic_DNA"/>
</dbReference>
<dbReference type="InterPro" id="IPR036170">
    <property type="entry name" value="YezG-like_sf"/>
</dbReference>
<evidence type="ECO:0000313" key="2">
    <source>
        <dbReference type="Proteomes" id="UP001179280"/>
    </source>
</evidence>
<keyword evidence="2" id="KW-1185">Reference proteome</keyword>
<dbReference type="RefSeq" id="WP_204463823.1">
    <property type="nucleotide sequence ID" value="NZ_JAFBCV010000001.1"/>
</dbReference>
<gene>
    <name evidence="1" type="ORF">JOC54_000280</name>
</gene>